<proteinExistence type="predicted"/>
<dbReference type="AlphaFoldDB" id="A0A2U1B389"/>
<protein>
    <submittedName>
        <fullName evidence="1">Uncharacterized protein</fullName>
    </submittedName>
</protein>
<reference evidence="1 2" key="1">
    <citation type="submission" date="2018-04" db="EMBL/GenBank/DDBJ databases">
        <title>Genomic Encyclopedia of Type Strains, Phase IV (KMG-IV): sequencing the most valuable type-strain genomes for metagenomic binning, comparative biology and taxonomic classification.</title>
        <authorList>
            <person name="Goeker M."/>
        </authorList>
    </citation>
    <scope>NUCLEOTIDE SEQUENCE [LARGE SCALE GENOMIC DNA]</scope>
    <source>
        <strain evidence="1 2">DSM 100231</strain>
    </source>
</reference>
<dbReference type="Proteomes" id="UP000245466">
    <property type="component" value="Unassembled WGS sequence"/>
</dbReference>
<name>A0A2U1B389_9BACT</name>
<dbReference type="EMBL" id="QEKI01000002">
    <property type="protein sequence ID" value="PVY43156.1"/>
    <property type="molecule type" value="Genomic_DNA"/>
</dbReference>
<keyword evidence="2" id="KW-1185">Reference proteome</keyword>
<evidence type="ECO:0000313" key="1">
    <source>
        <dbReference type="EMBL" id="PVY43156.1"/>
    </source>
</evidence>
<comment type="caution">
    <text evidence="1">The sequence shown here is derived from an EMBL/GenBank/DDBJ whole genome shotgun (WGS) entry which is preliminary data.</text>
</comment>
<accession>A0A2U1B389</accession>
<gene>
    <name evidence="1" type="ORF">C8E01_102333</name>
</gene>
<sequence>MQYDTGTGAYVLEVPSEFIVNTANGSYKILPVEKLSGMDNLYDFVTSVEDYDYVIKNYVKTSDVQPKPILTLLLLYYDEILKLHAALPLNISVTTLDDAQANNNVSSRANMF</sequence>
<evidence type="ECO:0000313" key="2">
    <source>
        <dbReference type="Proteomes" id="UP000245466"/>
    </source>
</evidence>
<organism evidence="1 2">
    <name type="scientific">Pontibacter virosus</name>
    <dbReference type="NCBI Taxonomy" id="1765052"/>
    <lineage>
        <taxon>Bacteria</taxon>
        <taxon>Pseudomonadati</taxon>
        <taxon>Bacteroidota</taxon>
        <taxon>Cytophagia</taxon>
        <taxon>Cytophagales</taxon>
        <taxon>Hymenobacteraceae</taxon>
        <taxon>Pontibacter</taxon>
    </lineage>
</organism>